<evidence type="ECO:0000256" key="1">
    <source>
        <dbReference type="SAM" id="MobiDB-lite"/>
    </source>
</evidence>
<feature type="region of interest" description="Disordered" evidence="1">
    <location>
        <begin position="652"/>
        <end position="685"/>
    </location>
</feature>
<reference evidence="2" key="1">
    <citation type="submission" date="2023-10" db="EMBL/GenBank/DDBJ databases">
        <authorList>
            <person name="Chen Y."/>
            <person name="Shah S."/>
            <person name="Dougan E. K."/>
            <person name="Thang M."/>
            <person name="Chan C."/>
        </authorList>
    </citation>
    <scope>NUCLEOTIDE SEQUENCE [LARGE SCALE GENOMIC DNA]</scope>
</reference>
<dbReference type="Proteomes" id="UP001189429">
    <property type="component" value="Unassembled WGS sequence"/>
</dbReference>
<proteinExistence type="predicted"/>
<comment type="caution">
    <text evidence="2">The sequence shown here is derived from an EMBL/GenBank/DDBJ whole genome shotgun (WGS) entry which is preliminary data.</text>
</comment>
<keyword evidence="3" id="KW-1185">Reference proteome</keyword>
<organism evidence="2 3">
    <name type="scientific">Prorocentrum cordatum</name>
    <dbReference type="NCBI Taxonomy" id="2364126"/>
    <lineage>
        <taxon>Eukaryota</taxon>
        <taxon>Sar</taxon>
        <taxon>Alveolata</taxon>
        <taxon>Dinophyceae</taxon>
        <taxon>Prorocentrales</taxon>
        <taxon>Prorocentraceae</taxon>
        <taxon>Prorocentrum</taxon>
    </lineage>
</organism>
<feature type="non-terminal residue" evidence="2">
    <location>
        <position position="1"/>
    </location>
</feature>
<sequence>GGPDLGAALAKQLEHCGSPPPPLLVELLPAPRWGLFVLGFATGVARTLAVLAAVALDLVRRGAVRFVGQPPAQPPQAAIARGALQAGPAEAPAASGAADAGAPAAAVAPPPAGKGGKRGGKGALVVAPSEDLLGAMAAAAVAAMLGRGSAAWVHYGAGEHHARLVGAHVENDAHAAATPDFDVLVEQLSLNNGDLGGIRFSASIDARPRGAPAPGSALCTFASMAAADSSELLAEADHAANLERVHCGLPRLGEAARHRDAPGGAAAVATPVPVVAPAPGGARPAPAGGARALTEPLVGHDVGDEFTLPVGATVPGTRALVVIDGAVASLEQLAGGVDLTRKALARSNFPCDDPRILARTSSERTLVEAAGAMSACTRGGATSLIDRASKWHRESGVRAHSSAAHEHSIPHRAVQLFVTVDGLNEKNIVGGELLLRRMTLHEEAVAENPEARLRLARWNAVQSAAQEAVDGLHLLFERDPQELSALPLREGAEAAGGCSSLHSAIHQHLFSTIASGMPDHVQSDRASLRELAGITAGYEMLACAVEPRDPTKVFVPEGQVSPVVLTDVVSFELGRSLDLGNILADADVAEYRLRHEPVRSCMNVRIKGDEDVRHTCLRSLYDCGILGFCRASNGQITPFFVKKNKAAKDSPWTAEESTSFSATPPKPEMSSAENMHGLDTPDGESPVLVATGDIQNCAYQCEVPSALSEFFSCEAVEVGPSKKWGSMSDVWGDRCLTVERPWSASLLGHYVVEGLNQRPALSVSRASYVFIRDCYWTPRPPWDSACWELLVCASLASLLSGNFGRPRPPSVLATDASRSGWGTMEAGFNRDEVGKIGGWNERWRFEEPIGNKEGRAVTKGMRLEIRGRYQHHQRHLVLIDNFGVALCFSRGRAASFGLLQLVRRLAAPSIATGSRVAPRWVPSECNPADEPPRLFEGLKEARAALYEAPTAGAEPGSLSSSRRAIDFLRGPPPAGRREAEGSAAYTHFENLFREWQRRRGRSTDDHGELEVDLLDYLDELLADNVKLTHAEKTVKSGIGALWIFGGERSAVLYVESVFAGSFRPGELLRAKVGDLVKPERLQPSKTQTFDDIVIFDHPEWLGEVLGSWAANATDERALFPLDAVRTARPFKAAADKLGAAASFYQLRH</sequence>
<evidence type="ECO:0000313" key="3">
    <source>
        <dbReference type="Proteomes" id="UP001189429"/>
    </source>
</evidence>
<gene>
    <name evidence="2" type="ORF">PCOR1329_LOCUS9615</name>
</gene>
<evidence type="ECO:0000313" key="2">
    <source>
        <dbReference type="EMBL" id="CAK0801915.1"/>
    </source>
</evidence>
<protein>
    <submittedName>
        <fullName evidence="2">Uncharacterized protein</fullName>
    </submittedName>
</protein>
<dbReference type="EMBL" id="CAUYUJ010002687">
    <property type="protein sequence ID" value="CAK0801915.1"/>
    <property type="molecule type" value="Genomic_DNA"/>
</dbReference>
<name>A0ABN9QBB7_9DINO</name>
<feature type="non-terminal residue" evidence="2">
    <location>
        <position position="1148"/>
    </location>
</feature>
<accession>A0ABN9QBB7</accession>